<dbReference type="Gene3D" id="3.40.1620.10">
    <property type="entry name" value="YefM-like domain"/>
    <property type="match status" value="1"/>
</dbReference>
<keyword evidence="4" id="KW-1185">Reference proteome</keyword>
<dbReference type="Proteomes" id="UP000019918">
    <property type="component" value="Unassembled WGS sequence"/>
</dbReference>
<dbReference type="Pfam" id="PF02604">
    <property type="entry name" value="PhdYeFM_antitox"/>
    <property type="match status" value="1"/>
</dbReference>
<evidence type="ECO:0000256" key="1">
    <source>
        <dbReference type="ARBA" id="ARBA00009981"/>
    </source>
</evidence>
<dbReference type="EMBL" id="JFHN01000018">
    <property type="protein sequence ID" value="EXU77115.1"/>
    <property type="molecule type" value="Genomic_DNA"/>
</dbReference>
<comment type="similarity">
    <text evidence="1 2">Belongs to the phD/YefM antitoxin family.</text>
</comment>
<proteinExistence type="inferred from homology"/>
<dbReference type="InterPro" id="IPR006442">
    <property type="entry name" value="Antitoxin_Phd/YefM"/>
</dbReference>
<dbReference type="RefSeq" id="WP_200871586.1">
    <property type="nucleotide sequence ID" value="NZ_JBHLYB010000349.1"/>
</dbReference>
<accession>A0A014NTD6</accession>
<sequence length="83" mass="9373">MKVTTITSRLFNQALSKAKKAAETGPVYITDRGKPAHVLLTYQQFKQMTGSRRNILDALAMPEAADIEFEPERSTIINRETDF</sequence>
<dbReference type="AlphaFoldDB" id="A0A014NTD6"/>
<dbReference type="InterPro" id="IPR036165">
    <property type="entry name" value="YefM-like_sf"/>
</dbReference>
<protein>
    <recommendedName>
        <fullName evidence="2">Antitoxin</fullName>
    </recommendedName>
</protein>
<dbReference type="NCBIfam" id="TIGR01552">
    <property type="entry name" value="phd_fam"/>
    <property type="match status" value="1"/>
</dbReference>
<comment type="caution">
    <text evidence="3">The sequence shown here is derived from an EMBL/GenBank/DDBJ whole genome shotgun (WGS) entry which is preliminary data.</text>
</comment>
<evidence type="ECO:0000313" key="4">
    <source>
        <dbReference type="Proteomes" id="UP000019918"/>
    </source>
</evidence>
<dbReference type="STRING" id="69222.BG55_02035"/>
<comment type="function">
    <text evidence="2">Antitoxin component of a type II toxin-antitoxin (TA) system.</text>
</comment>
<dbReference type="PATRIC" id="fig|69222.5.peg.441"/>
<evidence type="ECO:0000256" key="2">
    <source>
        <dbReference type="RuleBase" id="RU362080"/>
    </source>
</evidence>
<evidence type="ECO:0000313" key="3">
    <source>
        <dbReference type="EMBL" id="EXU77115.1"/>
    </source>
</evidence>
<gene>
    <name evidence="3" type="ORF">BG55_02035</name>
</gene>
<dbReference type="SUPFAM" id="SSF143120">
    <property type="entry name" value="YefM-like"/>
    <property type="match status" value="1"/>
</dbReference>
<name>A0A014NTD6_9GAMM</name>
<reference evidence="3 4" key="1">
    <citation type="submission" date="2014-02" db="EMBL/GenBank/DDBJ databases">
        <title>Draft genome of Erwinia mallotivora strain BT-MARDI, a papaya dieback pathogen.</title>
        <authorList>
            <person name="Redzuan R."/>
            <person name="Abu Bakar N."/>
            <person name="Badrun R."/>
            <person name="Mohd Raih M.F."/>
            <person name="Rozano L."/>
            <person name="Mat Amin N."/>
        </authorList>
    </citation>
    <scope>NUCLEOTIDE SEQUENCE [LARGE SCALE GENOMIC DNA]</scope>
    <source>
        <strain evidence="3 4">BT-MARDI</strain>
    </source>
</reference>
<organism evidence="3 4">
    <name type="scientific">Erwinia mallotivora</name>
    <dbReference type="NCBI Taxonomy" id="69222"/>
    <lineage>
        <taxon>Bacteria</taxon>
        <taxon>Pseudomonadati</taxon>
        <taxon>Pseudomonadota</taxon>
        <taxon>Gammaproteobacteria</taxon>
        <taxon>Enterobacterales</taxon>
        <taxon>Erwiniaceae</taxon>
        <taxon>Erwinia</taxon>
    </lineage>
</organism>